<reference evidence="10" key="1">
    <citation type="submission" date="2017-02" db="UniProtKB">
        <authorList>
            <consortium name="WormBaseParasite"/>
        </authorList>
    </citation>
    <scope>IDENTIFICATION</scope>
</reference>
<keyword evidence="9" id="KW-1185">Reference proteome</keyword>
<evidence type="ECO:0000256" key="2">
    <source>
        <dbReference type="ARBA" id="ARBA00022737"/>
    </source>
</evidence>
<dbReference type="InterPro" id="IPR036249">
    <property type="entry name" value="Thioredoxin-like_sf"/>
</dbReference>
<protein>
    <recommendedName>
        <fullName evidence="1">protein-disulfide reductase</fullName>
        <ecNumber evidence="1">1.8.1.8</ecNumber>
    </recommendedName>
</protein>
<keyword evidence="2" id="KW-0677">Repeat</keyword>
<dbReference type="Proteomes" id="UP000038045">
    <property type="component" value="Unplaced"/>
</dbReference>
<dbReference type="PANTHER" id="PTHR13871:SF96">
    <property type="entry name" value="THIOREDOXIN DOMAIN-CONTAINING PROTEIN"/>
    <property type="match status" value="1"/>
</dbReference>
<organism evidence="9 10">
    <name type="scientific">Parastrongyloides trichosuri</name>
    <name type="common">Possum-specific nematode worm</name>
    <dbReference type="NCBI Taxonomy" id="131310"/>
    <lineage>
        <taxon>Eukaryota</taxon>
        <taxon>Metazoa</taxon>
        <taxon>Ecdysozoa</taxon>
        <taxon>Nematoda</taxon>
        <taxon>Chromadorea</taxon>
        <taxon>Rhabditida</taxon>
        <taxon>Tylenchina</taxon>
        <taxon>Panagrolaimomorpha</taxon>
        <taxon>Strongyloidoidea</taxon>
        <taxon>Strongyloididae</taxon>
        <taxon>Parastrongyloides</taxon>
    </lineage>
</organism>
<name>A0A0N4ZVY3_PARTI</name>
<dbReference type="GO" id="GO:0047134">
    <property type="term" value="F:protein-disulfide reductase [NAD(P)H] activity"/>
    <property type="evidence" value="ECO:0007669"/>
    <property type="project" value="UniProtKB-EC"/>
</dbReference>
<evidence type="ECO:0000313" key="9">
    <source>
        <dbReference type="Proteomes" id="UP000038045"/>
    </source>
</evidence>
<dbReference type="PANTHER" id="PTHR13871">
    <property type="entry name" value="THIOREDOXIN"/>
    <property type="match status" value="1"/>
</dbReference>
<evidence type="ECO:0000256" key="7">
    <source>
        <dbReference type="ARBA" id="ARBA00047804"/>
    </source>
</evidence>
<evidence type="ECO:0000256" key="4">
    <source>
        <dbReference type="ARBA" id="ARBA00023027"/>
    </source>
</evidence>
<comment type="catalytic activity">
    <reaction evidence="7">
        <text>[protein]-dithiol + NADP(+) = [protein]-disulfide + NADPH + H(+)</text>
        <dbReference type="Rhea" id="RHEA:18753"/>
        <dbReference type="Rhea" id="RHEA-COMP:10593"/>
        <dbReference type="Rhea" id="RHEA-COMP:10594"/>
        <dbReference type="ChEBI" id="CHEBI:15378"/>
        <dbReference type="ChEBI" id="CHEBI:29950"/>
        <dbReference type="ChEBI" id="CHEBI:50058"/>
        <dbReference type="ChEBI" id="CHEBI:57783"/>
        <dbReference type="ChEBI" id="CHEBI:58349"/>
        <dbReference type="EC" id="1.8.1.8"/>
    </reaction>
</comment>
<dbReference type="Pfam" id="PF13905">
    <property type="entry name" value="Thioredoxin_8"/>
    <property type="match status" value="1"/>
</dbReference>
<dbReference type="InterPro" id="IPR013766">
    <property type="entry name" value="Thioredoxin_domain"/>
</dbReference>
<keyword evidence="4" id="KW-0520">NAD</keyword>
<proteinExistence type="inferred from homology"/>
<evidence type="ECO:0000256" key="5">
    <source>
        <dbReference type="ARBA" id="ARBA00025782"/>
    </source>
</evidence>
<dbReference type="EC" id="1.8.1.8" evidence="1"/>
<dbReference type="SUPFAM" id="SSF52833">
    <property type="entry name" value="Thioredoxin-like"/>
    <property type="match status" value="1"/>
</dbReference>
<feature type="domain" description="Thioredoxin" evidence="8">
    <location>
        <begin position="1"/>
        <end position="122"/>
    </location>
</feature>
<keyword evidence="3" id="KW-0560">Oxidoreductase</keyword>
<evidence type="ECO:0000313" key="10">
    <source>
        <dbReference type="WBParaSite" id="PTRK_0001276600.1"/>
    </source>
</evidence>
<evidence type="ECO:0000256" key="6">
    <source>
        <dbReference type="ARBA" id="ARBA00047388"/>
    </source>
</evidence>
<sequence>MDLYFSAGWCGPCRQFTPKLKRFYEQLTKEGKPFEIIFISADREEEDAQEYYEEKMGNWLMMEYNLSNTEELRKSLEIQTIPSFKIVKLDGTVVIDDARTQVAEEGSDDAVALFSKWEKLTA</sequence>
<dbReference type="AlphaFoldDB" id="A0A0N4ZVY3"/>
<dbReference type="CDD" id="cd02964">
    <property type="entry name" value="TryX_like_family"/>
    <property type="match status" value="1"/>
</dbReference>
<evidence type="ECO:0000256" key="1">
    <source>
        <dbReference type="ARBA" id="ARBA00012612"/>
    </source>
</evidence>
<evidence type="ECO:0000259" key="8">
    <source>
        <dbReference type="PROSITE" id="PS51352"/>
    </source>
</evidence>
<dbReference type="InterPro" id="IPR012336">
    <property type="entry name" value="Thioredoxin-like_fold"/>
</dbReference>
<accession>A0A0N4ZVY3</accession>
<evidence type="ECO:0000256" key="3">
    <source>
        <dbReference type="ARBA" id="ARBA00023002"/>
    </source>
</evidence>
<dbReference type="WBParaSite" id="PTRK_0001276600.1">
    <property type="protein sequence ID" value="PTRK_0001276600.1"/>
    <property type="gene ID" value="PTRK_0001276600"/>
</dbReference>
<dbReference type="Gene3D" id="3.40.30.10">
    <property type="entry name" value="Glutaredoxin"/>
    <property type="match status" value="1"/>
</dbReference>
<dbReference type="InterPro" id="IPR052259">
    <property type="entry name" value="Nucleoredoxin-like"/>
</dbReference>
<dbReference type="PROSITE" id="PS51352">
    <property type="entry name" value="THIOREDOXIN_2"/>
    <property type="match status" value="1"/>
</dbReference>
<comment type="catalytic activity">
    <reaction evidence="6">
        <text>[protein]-dithiol + NAD(+) = [protein]-disulfide + NADH + H(+)</text>
        <dbReference type="Rhea" id="RHEA:18749"/>
        <dbReference type="Rhea" id="RHEA-COMP:10593"/>
        <dbReference type="Rhea" id="RHEA-COMP:10594"/>
        <dbReference type="ChEBI" id="CHEBI:15378"/>
        <dbReference type="ChEBI" id="CHEBI:29950"/>
        <dbReference type="ChEBI" id="CHEBI:50058"/>
        <dbReference type="ChEBI" id="CHEBI:57540"/>
        <dbReference type="ChEBI" id="CHEBI:57945"/>
        <dbReference type="EC" id="1.8.1.8"/>
    </reaction>
</comment>
<comment type="similarity">
    <text evidence="5">Belongs to the nucleoredoxin family.</text>
</comment>